<comment type="caution">
    <text evidence="1">The sequence shown here is derived from an EMBL/GenBank/DDBJ whole genome shotgun (WGS) entry which is preliminary data.</text>
</comment>
<dbReference type="EMBL" id="BMKX01000002">
    <property type="protein sequence ID" value="GGJ53830.1"/>
    <property type="molecule type" value="Genomic_DNA"/>
</dbReference>
<dbReference type="Proteomes" id="UP000606115">
    <property type="component" value="Unassembled WGS sequence"/>
</dbReference>
<accession>A0ABQ2DFG5</accession>
<keyword evidence="2" id="KW-1185">Reference proteome</keyword>
<name>A0ABQ2DFG5_9MICC</name>
<gene>
    <name evidence="1" type="ORF">GCM10007173_10490</name>
</gene>
<reference evidence="2" key="1">
    <citation type="journal article" date="2019" name="Int. J. Syst. Evol. Microbiol.">
        <title>The Global Catalogue of Microorganisms (GCM) 10K type strain sequencing project: providing services to taxonomists for standard genome sequencing and annotation.</title>
        <authorList>
            <consortium name="The Broad Institute Genomics Platform"/>
            <consortium name="The Broad Institute Genome Sequencing Center for Infectious Disease"/>
            <person name="Wu L."/>
            <person name="Ma J."/>
        </authorList>
    </citation>
    <scope>NUCLEOTIDE SEQUENCE [LARGE SCALE GENOMIC DNA]</scope>
    <source>
        <strain evidence="2">CGMCC 1.3685</strain>
    </source>
</reference>
<proteinExistence type="predicted"/>
<evidence type="ECO:0000313" key="1">
    <source>
        <dbReference type="EMBL" id="GGJ53830.1"/>
    </source>
</evidence>
<protein>
    <submittedName>
        <fullName evidence="1">Uncharacterized protein</fullName>
    </submittedName>
</protein>
<sequence length="394" mass="43682">MISNDDGTPHPQLLALESYLLRNENNADAVVSWARRSPMRRVIHDMATNHTPISLRAVAEHPAGGATGHLAALLMESGVVPTENFDRIRLEVWQEEYFATLPNPTDRSLLKQYSAWIVNPRFAHSAHLSTKDESLRHRGSKAHLIAVAELLGTLDDLNLDLGTIPQRIFDAYVANRGRTGKQLTPFIRWARTRGLTRLNSEYLKSDLGASGVSGASDDERWAWVKNLLAAEDIGLSSRVGGLLALIYGTALTRVVSLRCEAVILDGDSTYILLGTDPIKLPDAVGSLLRQLLDATPTGFHDDDTWLFKGRRPGRHLTTAALRLPLTKKGINIRAAKNVALVNLSRDLPPSVLADLQGNFRLRRGTLECTKRPRLDRLPSYPTYDRTRLGINTKF</sequence>
<evidence type="ECO:0000313" key="2">
    <source>
        <dbReference type="Proteomes" id="UP000606115"/>
    </source>
</evidence>
<organism evidence="1 2">
    <name type="scientific">Glutamicibacter ardleyensis</name>
    <dbReference type="NCBI Taxonomy" id="225894"/>
    <lineage>
        <taxon>Bacteria</taxon>
        <taxon>Bacillati</taxon>
        <taxon>Actinomycetota</taxon>
        <taxon>Actinomycetes</taxon>
        <taxon>Micrococcales</taxon>
        <taxon>Micrococcaceae</taxon>
        <taxon>Glutamicibacter</taxon>
    </lineage>
</organism>